<keyword evidence="5 10" id="KW-0547">Nucleotide-binding</keyword>
<dbReference type="InterPro" id="IPR013750">
    <property type="entry name" value="GHMP_kinase_C_dom"/>
</dbReference>
<dbReference type="PIRSF" id="PIRSF010376">
    <property type="entry name" value="IspE"/>
    <property type="match status" value="1"/>
</dbReference>
<keyword evidence="7 10" id="KW-0067">ATP-binding</keyword>
<evidence type="ECO:0000256" key="8">
    <source>
        <dbReference type="ARBA" id="ARBA00023229"/>
    </source>
</evidence>
<gene>
    <name evidence="10 13" type="primary">ispE</name>
    <name evidence="13" type="ORF">MNKW57_08700</name>
</gene>
<comment type="similarity">
    <text evidence="1 10">Belongs to the GHMP kinase family. IspE subfamily.</text>
</comment>
<comment type="pathway">
    <text evidence="10">Isoprenoid biosynthesis; isopentenyl diphosphate biosynthesis via DXP pathway; isopentenyl diphosphate from 1-deoxy-D-xylulose 5-phosphate: step 3/6.</text>
</comment>
<dbReference type="Gene3D" id="3.30.230.10">
    <property type="match status" value="1"/>
</dbReference>
<evidence type="ECO:0000256" key="10">
    <source>
        <dbReference type="HAMAP-Rule" id="MF_00061"/>
    </source>
</evidence>
<feature type="active site" evidence="10">
    <location>
        <position position="13"/>
    </location>
</feature>
<keyword evidence="4 10" id="KW-0808">Transferase</keyword>
<dbReference type="NCBIfam" id="TIGR00154">
    <property type="entry name" value="ispE"/>
    <property type="match status" value="1"/>
</dbReference>
<evidence type="ECO:0000256" key="7">
    <source>
        <dbReference type="ARBA" id="ARBA00022840"/>
    </source>
</evidence>
<comment type="catalytic activity">
    <reaction evidence="10">
        <text>4-CDP-2-C-methyl-D-erythritol + ATP = 4-CDP-2-C-methyl-D-erythritol 2-phosphate + ADP + H(+)</text>
        <dbReference type="Rhea" id="RHEA:18437"/>
        <dbReference type="ChEBI" id="CHEBI:15378"/>
        <dbReference type="ChEBI" id="CHEBI:30616"/>
        <dbReference type="ChEBI" id="CHEBI:57823"/>
        <dbReference type="ChEBI" id="CHEBI:57919"/>
        <dbReference type="ChEBI" id="CHEBI:456216"/>
        <dbReference type="EC" id="2.7.1.148"/>
    </reaction>
</comment>
<evidence type="ECO:0000256" key="2">
    <source>
        <dbReference type="ARBA" id="ARBA00012052"/>
    </source>
</evidence>
<dbReference type="InterPro" id="IPR004424">
    <property type="entry name" value="IspE"/>
</dbReference>
<evidence type="ECO:0000256" key="4">
    <source>
        <dbReference type="ARBA" id="ARBA00022679"/>
    </source>
</evidence>
<feature type="active site" evidence="10">
    <location>
        <position position="139"/>
    </location>
</feature>
<feature type="binding site" evidence="10">
    <location>
        <begin position="97"/>
        <end position="107"/>
    </location>
    <ligand>
        <name>ATP</name>
        <dbReference type="ChEBI" id="CHEBI:30616"/>
    </ligand>
</feature>
<keyword evidence="14" id="KW-1185">Reference proteome</keyword>
<dbReference type="HAMAP" id="MF_00061">
    <property type="entry name" value="IspE"/>
    <property type="match status" value="1"/>
</dbReference>
<dbReference type="PANTHER" id="PTHR43527">
    <property type="entry name" value="4-DIPHOSPHOCYTIDYL-2-C-METHYL-D-ERYTHRITOL KINASE, CHLOROPLASTIC"/>
    <property type="match status" value="1"/>
</dbReference>
<evidence type="ECO:0000256" key="5">
    <source>
        <dbReference type="ARBA" id="ARBA00022741"/>
    </source>
</evidence>
<comment type="caution">
    <text evidence="13">The sequence shown here is derived from an EMBL/GenBank/DDBJ whole genome shotgun (WGS) entry which is preliminary data.</text>
</comment>
<keyword evidence="6 10" id="KW-0418">Kinase</keyword>
<evidence type="ECO:0000256" key="9">
    <source>
        <dbReference type="ARBA" id="ARBA00032554"/>
    </source>
</evidence>
<organism evidence="13 14">
    <name type="scientific">Biformimicrobium ophioploci</name>
    <dbReference type="NCBI Taxonomy" id="3036711"/>
    <lineage>
        <taxon>Bacteria</taxon>
        <taxon>Pseudomonadati</taxon>
        <taxon>Pseudomonadota</taxon>
        <taxon>Gammaproteobacteria</taxon>
        <taxon>Cellvibrionales</taxon>
        <taxon>Microbulbiferaceae</taxon>
        <taxon>Biformimicrobium</taxon>
    </lineage>
</organism>
<keyword evidence="8 10" id="KW-0414">Isoprene biosynthesis</keyword>
<dbReference type="GO" id="GO:0016301">
    <property type="term" value="F:kinase activity"/>
    <property type="evidence" value="ECO:0007669"/>
    <property type="project" value="UniProtKB-KW"/>
</dbReference>
<dbReference type="EMBL" id="BSYJ01000002">
    <property type="protein sequence ID" value="GMG86549.1"/>
    <property type="molecule type" value="Genomic_DNA"/>
</dbReference>
<dbReference type="InterPro" id="IPR006204">
    <property type="entry name" value="GHMP_kinase_N_dom"/>
</dbReference>
<dbReference type="InterPro" id="IPR014721">
    <property type="entry name" value="Ribsml_uS5_D2-typ_fold_subgr"/>
</dbReference>
<evidence type="ECO:0000259" key="12">
    <source>
        <dbReference type="Pfam" id="PF08544"/>
    </source>
</evidence>
<dbReference type="Pfam" id="PF00288">
    <property type="entry name" value="GHMP_kinases_N"/>
    <property type="match status" value="1"/>
</dbReference>
<dbReference type="PANTHER" id="PTHR43527:SF2">
    <property type="entry name" value="4-DIPHOSPHOCYTIDYL-2-C-METHYL-D-ERYTHRITOL KINASE, CHLOROPLASTIC"/>
    <property type="match status" value="1"/>
</dbReference>
<evidence type="ECO:0000256" key="1">
    <source>
        <dbReference type="ARBA" id="ARBA00009684"/>
    </source>
</evidence>
<feature type="domain" description="GHMP kinase C-terminal" evidence="12">
    <location>
        <begin position="205"/>
        <end position="259"/>
    </location>
</feature>
<dbReference type="SUPFAM" id="SSF55060">
    <property type="entry name" value="GHMP Kinase, C-terminal domain"/>
    <property type="match status" value="1"/>
</dbReference>
<evidence type="ECO:0000313" key="14">
    <source>
        <dbReference type="Proteomes" id="UP001224392"/>
    </source>
</evidence>
<feature type="domain" description="GHMP kinase N-terminal" evidence="11">
    <location>
        <begin position="68"/>
        <end position="146"/>
    </location>
</feature>
<dbReference type="EC" id="2.7.1.148" evidence="2 10"/>
<dbReference type="Proteomes" id="UP001224392">
    <property type="component" value="Unassembled WGS sequence"/>
</dbReference>
<name>A0ABQ6LWR2_9GAMM</name>
<dbReference type="RefSeq" id="WP_285763087.1">
    <property type="nucleotide sequence ID" value="NZ_BSYJ01000002.1"/>
</dbReference>
<reference evidence="13 14" key="1">
    <citation type="submission" date="2023-04" db="EMBL/GenBank/DDBJ databases">
        <title>Marinobulbifer ophiurae gen. nov., sp. Nov., isolate from tissue of brittle star Ophioplocus japonicus.</title>
        <authorList>
            <person name="Kawano K."/>
            <person name="Sawayama S."/>
            <person name="Nakagawa S."/>
        </authorList>
    </citation>
    <scope>NUCLEOTIDE SEQUENCE [LARGE SCALE GENOMIC DNA]</scope>
    <source>
        <strain evidence="13 14">NKW57</strain>
    </source>
</reference>
<dbReference type="SUPFAM" id="SSF54211">
    <property type="entry name" value="Ribosomal protein S5 domain 2-like"/>
    <property type="match status" value="1"/>
</dbReference>
<comment type="function">
    <text evidence="10">Catalyzes the phosphorylation of the position 2 hydroxy group of 4-diphosphocytidyl-2C-methyl-D-erythritol.</text>
</comment>
<dbReference type="Gene3D" id="3.30.70.890">
    <property type="entry name" value="GHMP kinase, C-terminal domain"/>
    <property type="match status" value="1"/>
</dbReference>
<dbReference type="Pfam" id="PF08544">
    <property type="entry name" value="GHMP_kinases_C"/>
    <property type="match status" value="1"/>
</dbReference>
<protein>
    <recommendedName>
        <fullName evidence="3 10">4-diphosphocytidyl-2-C-methyl-D-erythritol kinase</fullName>
        <shortName evidence="10">CMK</shortName>
        <ecNumber evidence="2 10">2.7.1.148</ecNumber>
    </recommendedName>
    <alternativeName>
        <fullName evidence="9 10">4-(cytidine-5'-diphospho)-2-C-methyl-D-erythritol kinase</fullName>
    </alternativeName>
</protein>
<evidence type="ECO:0000259" key="11">
    <source>
        <dbReference type="Pfam" id="PF00288"/>
    </source>
</evidence>
<sequence>MPHFDFSLPAPAKLNLFLHILGRRPDGYHELQTLFQLLDFGDEIRFARSDSSDIRLESPLTDVPLEQNLVYRAARLLQEHTGQKKPGAQLQLVKRLPAGGGIGGGSSDAATTLLGLNKLWNLGLHLDTLAELGRQLGADVPVFVRGRTAWAEGVGEQLQAVEMPEDFFLVLTPGCHVSTQAVFTDPRLTRDTAPITLARFHEGHGHNDCQPLVEDLYPEVRETRLWLSQYAPARMTGTGASVFARFDSEQDASQVLARAPDGLRGFVARGVNVSPAHLSLQAQ</sequence>
<dbReference type="InterPro" id="IPR036554">
    <property type="entry name" value="GHMP_kinase_C_sf"/>
</dbReference>
<evidence type="ECO:0000256" key="3">
    <source>
        <dbReference type="ARBA" id="ARBA00017473"/>
    </source>
</evidence>
<proteinExistence type="inferred from homology"/>
<dbReference type="InterPro" id="IPR020568">
    <property type="entry name" value="Ribosomal_Su5_D2-typ_SF"/>
</dbReference>
<evidence type="ECO:0000313" key="13">
    <source>
        <dbReference type="EMBL" id="GMG86549.1"/>
    </source>
</evidence>
<evidence type="ECO:0000256" key="6">
    <source>
        <dbReference type="ARBA" id="ARBA00022777"/>
    </source>
</evidence>
<accession>A0ABQ6LWR2</accession>